<dbReference type="PANTHER" id="PTHR45586">
    <property type="entry name" value="TPR REPEAT-CONTAINING PROTEIN PA4667"/>
    <property type="match status" value="1"/>
</dbReference>
<dbReference type="Proteomes" id="UP000644507">
    <property type="component" value="Unassembled WGS sequence"/>
</dbReference>
<comment type="caution">
    <text evidence="3">The sequence shown here is derived from an EMBL/GenBank/DDBJ whole genome shotgun (WGS) entry which is preliminary data.</text>
</comment>
<dbReference type="InterPro" id="IPR011990">
    <property type="entry name" value="TPR-like_helical_dom_sf"/>
</dbReference>
<dbReference type="InterPro" id="IPR051012">
    <property type="entry name" value="CellSynth/LPSAsmb/PSIAsmb"/>
</dbReference>
<evidence type="ECO:0008006" key="5">
    <source>
        <dbReference type="Google" id="ProtNLM"/>
    </source>
</evidence>
<evidence type="ECO:0000256" key="1">
    <source>
        <dbReference type="ARBA" id="ARBA00022737"/>
    </source>
</evidence>
<dbReference type="Pfam" id="PF13432">
    <property type="entry name" value="TPR_16"/>
    <property type="match status" value="1"/>
</dbReference>
<dbReference type="PANTHER" id="PTHR45586:SF1">
    <property type="entry name" value="LIPOPOLYSACCHARIDE ASSEMBLY PROTEIN B"/>
    <property type="match status" value="1"/>
</dbReference>
<sequence length="815" mass="90157">MRALTLLLPIGSLLFGGLILHGQEEIESAREAMAERLPDVAATRLQDYLKANPKLAASERFDVILMLGEALVRSGEAEKALEELAKLPDRLVEQRNYWQGMALAHLQRRDEALAKFDAVGGESPLFPQARFNALELLVSNGDYSKAAEGIAKLQSEHAKYRPGQVALLKAQIHLAKGELDDARKSIASTESETKSESERLILLGRIELAAQEPSKALTAFSKILEDPAPIPIKNLAQLGKCDALSELGQSKEALSALVNLLGSESVEPLLTILPARFEILFNKSEDPKSFAPPLDAFVQSKTLGEDSNYATAPKLLACYYLSRSLGGEQEKTLLQLMTELKPKPEMASRVHLRLGEIAWQSGDRERARTELTEAKTSAPDSPLAAVASDLLARLAIQEQTPETARELFAKAAEHPDTDFAENALLNEAVLQLSTTPNAPLSALASKLSSEESKVALALERALALARRQAPEARQALLDFLEKHPDHPRMAQARLALAGVLLGELQPDFELIEQQLATLPEPLSRELSREKFRISYRLGGITNSWEQAVKKGDEHLRNFPEAENDPYFLLRLAESSYRSENFDRASSLFSKAAALPDAGELTEVALYYCARANLEIPLPEFTEAGLDILDKLITRSGPLATEARLLKARELLNLGQADESLKVLADIPGDPGDQPEAALLSAKAYREQATNEPKRYEKAISLYQRLLDDPRTTYQRSNQIHYLLAQTYRESGQPDLAIEPCIRVVDRLNRAPDETEEEWNYYYRCGFEAIDILLEANRARAALILARKLAQTKGPGAEQAKVRAEQIQLDHLLWTD</sequence>
<keyword evidence="1" id="KW-0677">Repeat</keyword>
<dbReference type="Gene3D" id="1.25.40.10">
    <property type="entry name" value="Tetratricopeptide repeat domain"/>
    <property type="match status" value="4"/>
</dbReference>
<dbReference type="AlphaFoldDB" id="A0A918TW86"/>
<dbReference type="EMBL" id="BMXI01000019">
    <property type="protein sequence ID" value="GHC65599.1"/>
    <property type="molecule type" value="Genomic_DNA"/>
</dbReference>
<accession>A0A918TW86</accession>
<proteinExistence type="predicted"/>
<keyword evidence="2" id="KW-0802">TPR repeat</keyword>
<dbReference type="SUPFAM" id="SSF48452">
    <property type="entry name" value="TPR-like"/>
    <property type="match status" value="2"/>
</dbReference>
<reference evidence="3" key="1">
    <citation type="journal article" date="2014" name="Int. J. Syst. Evol. Microbiol.">
        <title>Complete genome sequence of Corynebacterium casei LMG S-19264T (=DSM 44701T), isolated from a smear-ripened cheese.</title>
        <authorList>
            <consortium name="US DOE Joint Genome Institute (JGI-PGF)"/>
            <person name="Walter F."/>
            <person name="Albersmeier A."/>
            <person name="Kalinowski J."/>
            <person name="Ruckert C."/>
        </authorList>
    </citation>
    <scope>NUCLEOTIDE SEQUENCE</scope>
    <source>
        <strain evidence="3">KCTC 12988</strain>
    </source>
</reference>
<keyword evidence="4" id="KW-1185">Reference proteome</keyword>
<reference evidence="3" key="2">
    <citation type="submission" date="2020-09" db="EMBL/GenBank/DDBJ databases">
        <authorList>
            <person name="Sun Q."/>
            <person name="Kim S."/>
        </authorList>
    </citation>
    <scope>NUCLEOTIDE SEQUENCE</scope>
    <source>
        <strain evidence="3">KCTC 12988</strain>
    </source>
</reference>
<organism evidence="3 4">
    <name type="scientific">Roseibacillus persicicus</name>
    <dbReference type="NCBI Taxonomy" id="454148"/>
    <lineage>
        <taxon>Bacteria</taxon>
        <taxon>Pseudomonadati</taxon>
        <taxon>Verrucomicrobiota</taxon>
        <taxon>Verrucomicrobiia</taxon>
        <taxon>Verrucomicrobiales</taxon>
        <taxon>Verrucomicrobiaceae</taxon>
        <taxon>Roseibacillus</taxon>
    </lineage>
</organism>
<evidence type="ECO:0000313" key="3">
    <source>
        <dbReference type="EMBL" id="GHC65599.1"/>
    </source>
</evidence>
<name>A0A918TW86_9BACT</name>
<evidence type="ECO:0000313" key="4">
    <source>
        <dbReference type="Proteomes" id="UP000644507"/>
    </source>
</evidence>
<dbReference type="RefSeq" id="WP_189573547.1">
    <property type="nucleotide sequence ID" value="NZ_BMXI01000019.1"/>
</dbReference>
<evidence type="ECO:0000256" key="2">
    <source>
        <dbReference type="ARBA" id="ARBA00022803"/>
    </source>
</evidence>
<gene>
    <name evidence="3" type="ORF">GCM10007100_36770</name>
</gene>
<protein>
    <recommendedName>
        <fullName evidence="5">Tetratricopeptide repeat protein</fullName>
    </recommendedName>
</protein>